<keyword evidence="2" id="KW-0808">Transferase</keyword>
<name>A0A367VAF3_9PROT</name>
<reference evidence="2 3" key="1">
    <citation type="submission" date="2014-07" db="EMBL/GenBank/DDBJ databases">
        <title>Draft genome sequence of Thalassospira profundimaris R8-17.</title>
        <authorList>
            <person name="Lai Q."/>
            <person name="Shao Z."/>
        </authorList>
    </citation>
    <scope>NUCLEOTIDE SEQUENCE [LARGE SCALE GENOMIC DNA]</scope>
    <source>
        <strain evidence="2 3">R8-17</strain>
    </source>
</reference>
<dbReference type="PANTHER" id="PTHR42695">
    <property type="entry name" value="GLUTAMINE AMIDOTRANSFERASE YLR126C-RELATED"/>
    <property type="match status" value="1"/>
</dbReference>
<dbReference type="SUPFAM" id="SSF52317">
    <property type="entry name" value="Class I glutamine amidotransferase-like"/>
    <property type="match status" value="1"/>
</dbReference>
<sequence>MGKTAIAIRHVGFENLGAFAPAIRAAGYDIVYHDVGMDDREQLETLDPDLLVVLGGPIGAHDEHNYPFLTDYIRFLASQLERDRPTMGICLGAQLIARAAGSRVYPGSVKEIGFSPITLTEAGQKSCLAVFQESPTTLHWHGDTFDLPRGAQRLASSQFYENQAFSLGANIIAFQFHPEATSVGFEQWLIGHTAELSQEGISIPRLRADAEMFGESLDKKAGIICRSWLNQIRV</sequence>
<accession>A0A367VAF3</accession>
<dbReference type="InterPro" id="IPR017926">
    <property type="entry name" value="GATASE"/>
</dbReference>
<dbReference type="GO" id="GO:0016740">
    <property type="term" value="F:transferase activity"/>
    <property type="evidence" value="ECO:0007669"/>
    <property type="project" value="UniProtKB-KW"/>
</dbReference>
<keyword evidence="2" id="KW-0315">Glutamine amidotransferase</keyword>
<dbReference type="InterPro" id="IPR029062">
    <property type="entry name" value="Class_I_gatase-like"/>
</dbReference>
<proteinExistence type="predicted"/>
<dbReference type="Gene3D" id="3.40.50.880">
    <property type="match status" value="1"/>
</dbReference>
<dbReference type="Pfam" id="PF00117">
    <property type="entry name" value="GATase"/>
    <property type="match status" value="1"/>
</dbReference>
<gene>
    <name evidence="2" type="ORF">TH6_12615</name>
</gene>
<dbReference type="EMBL" id="JPWB01000005">
    <property type="protein sequence ID" value="RCK21451.1"/>
    <property type="molecule type" value="Genomic_DNA"/>
</dbReference>
<dbReference type="GO" id="GO:0005829">
    <property type="term" value="C:cytosol"/>
    <property type="evidence" value="ECO:0007669"/>
    <property type="project" value="TreeGrafter"/>
</dbReference>
<evidence type="ECO:0000259" key="1">
    <source>
        <dbReference type="Pfam" id="PF00117"/>
    </source>
</evidence>
<protein>
    <submittedName>
        <fullName evidence="2">Glutamine amidotransferase</fullName>
        <ecNumber evidence="2">6.3.5.2</ecNumber>
    </submittedName>
</protein>
<dbReference type="Proteomes" id="UP000253061">
    <property type="component" value="Unassembled WGS sequence"/>
</dbReference>
<dbReference type="AlphaFoldDB" id="A0A367VAF3"/>
<comment type="caution">
    <text evidence="2">The sequence shown here is derived from an EMBL/GenBank/DDBJ whole genome shotgun (WGS) entry which is preliminary data.</text>
</comment>
<keyword evidence="2" id="KW-0436">Ligase</keyword>
<dbReference type="RefSeq" id="WP_062955535.1">
    <property type="nucleotide sequence ID" value="NZ_JPWB01000005.1"/>
</dbReference>
<evidence type="ECO:0000313" key="3">
    <source>
        <dbReference type="Proteomes" id="UP000253061"/>
    </source>
</evidence>
<dbReference type="EC" id="6.3.5.2" evidence="2"/>
<dbReference type="NCBIfam" id="NF005458">
    <property type="entry name" value="PRK07053.1"/>
    <property type="match status" value="1"/>
</dbReference>
<dbReference type="PANTHER" id="PTHR42695:SF5">
    <property type="entry name" value="GLUTAMINE AMIDOTRANSFERASE YLR126C-RELATED"/>
    <property type="match status" value="1"/>
</dbReference>
<dbReference type="InterPro" id="IPR044992">
    <property type="entry name" value="ChyE-like"/>
</dbReference>
<dbReference type="CDD" id="cd01741">
    <property type="entry name" value="GATase1_1"/>
    <property type="match status" value="1"/>
</dbReference>
<organism evidence="2 3">
    <name type="scientific">Thalassospira profundimaris</name>
    <dbReference type="NCBI Taxonomy" id="502049"/>
    <lineage>
        <taxon>Bacteria</taxon>
        <taxon>Pseudomonadati</taxon>
        <taxon>Pseudomonadota</taxon>
        <taxon>Alphaproteobacteria</taxon>
        <taxon>Rhodospirillales</taxon>
        <taxon>Thalassospiraceae</taxon>
        <taxon>Thalassospira</taxon>
    </lineage>
</organism>
<dbReference type="PROSITE" id="PS51273">
    <property type="entry name" value="GATASE_TYPE_1"/>
    <property type="match status" value="1"/>
</dbReference>
<feature type="domain" description="Glutamine amidotransferase" evidence="1">
    <location>
        <begin position="23"/>
        <end position="182"/>
    </location>
</feature>
<evidence type="ECO:0000313" key="2">
    <source>
        <dbReference type="EMBL" id="RCK21451.1"/>
    </source>
</evidence>
<dbReference type="GO" id="GO:0003922">
    <property type="term" value="F:GMP synthase (glutamine-hydrolyzing) activity"/>
    <property type="evidence" value="ECO:0007669"/>
    <property type="project" value="UniProtKB-EC"/>
</dbReference>